<comment type="function">
    <text evidence="5">PPIases accelerate the folding of proteins. It catalyzes the cis-trans isomerization of proline imidic peptide bonds in oligopeptides.</text>
</comment>
<evidence type="ECO:0000256" key="1">
    <source>
        <dbReference type="ARBA" id="ARBA00010364"/>
    </source>
</evidence>
<dbReference type="InterPro" id="IPR044666">
    <property type="entry name" value="Cyclophilin_A-like"/>
</dbReference>
<dbReference type="InterPro" id="IPR029000">
    <property type="entry name" value="Cyclophilin-like_dom_sf"/>
</dbReference>
<evidence type="ECO:0000259" key="6">
    <source>
        <dbReference type="PROSITE" id="PS50072"/>
    </source>
</evidence>
<dbReference type="PANTHER" id="PTHR45625:SF4">
    <property type="entry name" value="PEPTIDYLPROLYL ISOMERASE DOMAIN AND WD REPEAT-CONTAINING PROTEIN 1"/>
    <property type="match status" value="1"/>
</dbReference>
<dbReference type="PRINTS" id="PR00153">
    <property type="entry name" value="CSAPPISMRASE"/>
</dbReference>
<accession>A0A814KI24</accession>
<keyword evidence="2 5" id="KW-0697">Rotamase</keyword>
<comment type="similarity">
    <text evidence="1">Belongs to the UPF0235 family.</text>
</comment>
<dbReference type="SUPFAM" id="SSF50891">
    <property type="entry name" value="Cyclophilin-like"/>
    <property type="match status" value="1"/>
</dbReference>
<dbReference type="GO" id="GO:0071013">
    <property type="term" value="C:catalytic step 2 spliceosome"/>
    <property type="evidence" value="ECO:0007669"/>
    <property type="project" value="TreeGrafter"/>
</dbReference>
<name>A0A814KI24_9BILA</name>
<comment type="subunit">
    <text evidence="4">Identified in the spliceosome C complex. Interacts with SNW1/SKIP. Interacts with CDC40/PRP17; this interaction leads to CDC40 isomerization. Interacts with RBM22.</text>
</comment>
<keyword evidence="8" id="KW-1185">Reference proteome</keyword>
<comment type="caution">
    <text evidence="7">The sequence shown here is derived from an EMBL/GenBank/DDBJ whole genome shotgun (WGS) entry which is preliminary data.</text>
</comment>
<proteinExistence type="inferred from homology"/>
<evidence type="ECO:0000256" key="4">
    <source>
        <dbReference type="ARBA" id="ARBA00062845"/>
    </source>
</evidence>
<dbReference type="SMART" id="SM01152">
    <property type="entry name" value="DUF167"/>
    <property type="match status" value="1"/>
</dbReference>
<dbReference type="OrthoDB" id="5916692at2759"/>
<dbReference type="PANTHER" id="PTHR45625">
    <property type="entry name" value="PEPTIDYL-PROLYL CIS-TRANS ISOMERASE-RELATED"/>
    <property type="match status" value="1"/>
</dbReference>
<organism evidence="7 8">
    <name type="scientific">Brachionus calyciflorus</name>
    <dbReference type="NCBI Taxonomy" id="104777"/>
    <lineage>
        <taxon>Eukaryota</taxon>
        <taxon>Metazoa</taxon>
        <taxon>Spiralia</taxon>
        <taxon>Gnathifera</taxon>
        <taxon>Rotifera</taxon>
        <taxon>Eurotatoria</taxon>
        <taxon>Monogononta</taxon>
        <taxon>Pseudotrocha</taxon>
        <taxon>Ploima</taxon>
        <taxon>Brachionidae</taxon>
        <taxon>Brachionus</taxon>
    </lineage>
</organism>
<dbReference type="PROSITE" id="PS50072">
    <property type="entry name" value="CSA_PPIASE_2"/>
    <property type="match status" value="1"/>
</dbReference>
<evidence type="ECO:0000313" key="7">
    <source>
        <dbReference type="EMBL" id="CAF1052888.1"/>
    </source>
</evidence>
<dbReference type="EMBL" id="CAJNOC010005455">
    <property type="protein sequence ID" value="CAF1052888.1"/>
    <property type="molecule type" value="Genomic_DNA"/>
</dbReference>
<dbReference type="SUPFAM" id="SSF69786">
    <property type="entry name" value="YggU-like"/>
    <property type="match status" value="1"/>
</dbReference>
<dbReference type="GO" id="GO:0006457">
    <property type="term" value="P:protein folding"/>
    <property type="evidence" value="ECO:0007669"/>
    <property type="project" value="InterPro"/>
</dbReference>
<evidence type="ECO:0000313" key="8">
    <source>
        <dbReference type="Proteomes" id="UP000663879"/>
    </source>
</evidence>
<dbReference type="Pfam" id="PF00160">
    <property type="entry name" value="Pro_isomerase"/>
    <property type="match status" value="1"/>
</dbReference>
<keyword evidence="3 5" id="KW-0413">Isomerase</keyword>
<dbReference type="Gene3D" id="2.40.100.10">
    <property type="entry name" value="Cyclophilin-like"/>
    <property type="match status" value="1"/>
</dbReference>
<dbReference type="Gene3D" id="3.30.1200.10">
    <property type="entry name" value="YggU-like"/>
    <property type="match status" value="1"/>
</dbReference>
<dbReference type="InterPro" id="IPR036591">
    <property type="entry name" value="YggU-like_sf"/>
</dbReference>
<dbReference type="AlphaFoldDB" id="A0A814KI24"/>
<protein>
    <recommendedName>
        <fullName evidence="5">Peptidyl-prolyl cis-trans isomerase</fullName>
        <shortName evidence="5">PPIase</shortName>
        <ecNumber evidence="5">5.2.1.8</ecNumber>
    </recommendedName>
</protein>
<dbReference type="NCBIfam" id="TIGR00251">
    <property type="entry name" value="DUF167 family protein"/>
    <property type="match status" value="1"/>
</dbReference>
<gene>
    <name evidence="7" type="ORF">OXX778_LOCUS18914</name>
</gene>
<comment type="similarity">
    <text evidence="5">Belongs to the cyclophilin-type PPIase family.</text>
</comment>
<dbReference type="Proteomes" id="UP000663879">
    <property type="component" value="Unassembled WGS sequence"/>
</dbReference>
<evidence type="ECO:0000256" key="3">
    <source>
        <dbReference type="ARBA" id="ARBA00023235"/>
    </source>
</evidence>
<dbReference type="PROSITE" id="PS00170">
    <property type="entry name" value="CSA_PPIASE_1"/>
    <property type="match status" value="1"/>
</dbReference>
<dbReference type="InterPro" id="IPR003746">
    <property type="entry name" value="DUF167"/>
</dbReference>
<dbReference type="InterPro" id="IPR020892">
    <property type="entry name" value="Cyclophilin-type_PPIase_CS"/>
</dbReference>
<dbReference type="InterPro" id="IPR002130">
    <property type="entry name" value="Cyclophilin-type_PPIase_dom"/>
</dbReference>
<reference evidence="7" key="1">
    <citation type="submission" date="2021-02" db="EMBL/GenBank/DDBJ databases">
        <authorList>
            <person name="Nowell W R."/>
        </authorList>
    </citation>
    <scope>NUCLEOTIDE SEQUENCE</scope>
    <source>
        <strain evidence="7">Ploen Becks lab</strain>
    </source>
</reference>
<comment type="catalytic activity">
    <reaction evidence="5">
        <text>[protein]-peptidylproline (omega=180) = [protein]-peptidylproline (omega=0)</text>
        <dbReference type="Rhea" id="RHEA:16237"/>
        <dbReference type="Rhea" id="RHEA-COMP:10747"/>
        <dbReference type="Rhea" id="RHEA-COMP:10748"/>
        <dbReference type="ChEBI" id="CHEBI:83833"/>
        <dbReference type="ChEBI" id="CHEBI:83834"/>
        <dbReference type="EC" id="5.2.1.8"/>
    </reaction>
</comment>
<evidence type="ECO:0000256" key="5">
    <source>
        <dbReference type="RuleBase" id="RU363019"/>
    </source>
</evidence>
<evidence type="ECO:0000256" key="2">
    <source>
        <dbReference type="ARBA" id="ARBA00023110"/>
    </source>
</evidence>
<dbReference type="EC" id="5.2.1.8" evidence="5"/>
<sequence>MLSAANSIPPKTWQPPNVTLDTSLGPIVIELYWKHAPETCRNFAELARRGYYNNVKFHRIIPDFMIQTGDPTGTGRGGASIYGKTFPDEIHPDLKHTGAGILSMANSGPNTNGSQFFITLAPCEWLNAKHAIFGRVSSGMKVVQRIGLVHTDKDDRPTEDVKIKAMSKNKKGSSNSKNLQAAVAIDTEKPVFINKSGEVCLNIFAKPGAKDTEIADIQEDAVNVRIGAPPVDGEANKELIKYISKLFGLKSSDVTLDKGSKNRNKVLILSNCKLNVEDILEKIKSEIQH</sequence>
<dbReference type="FunFam" id="2.40.100.10:FF:000008">
    <property type="entry name" value="Peptidyl-prolyl cis-trans isomerase"/>
    <property type="match status" value="1"/>
</dbReference>
<dbReference type="GO" id="GO:0003755">
    <property type="term" value="F:peptidyl-prolyl cis-trans isomerase activity"/>
    <property type="evidence" value="ECO:0007669"/>
    <property type="project" value="UniProtKB-UniRule"/>
</dbReference>
<dbReference type="Pfam" id="PF02594">
    <property type="entry name" value="DUF167"/>
    <property type="match status" value="1"/>
</dbReference>
<feature type="domain" description="PPIase cyclophilin-type" evidence="6">
    <location>
        <begin position="21"/>
        <end position="168"/>
    </location>
</feature>
<dbReference type="HAMAP" id="MF_00634">
    <property type="entry name" value="UPF0235"/>
    <property type="match status" value="1"/>
</dbReference>